<dbReference type="EMBL" id="MRZV01000594">
    <property type="protein sequence ID" value="PIK47215.1"/>
    <property type="molecule type" value="Genomic_DNA"/>
</dbReference>
<dbReference type="PRINTS" id="PR02088">
    <property type="entry name" value="HAUSAUGMINL2"/>
</dbReference>
<dbReference type="GO" id="GO:0007020">
    <property type="term" value="P:microtubule nucleation"/>
    <property type="evidence" value="ECO:0007669"/>
    <property type="project" value="TreeGrafter"/>
</dbReference>
<dbReference type="GO" id="GO:1990498">
    <property type="term" value="C:mitotic spindle microtubule"/>
    <property type="evidence" value="ECO:0007669"/>
    <property type="project" value="TreeGrafter"/>
</dbReference>
<dbReference type="Pfam" id="PF15003">
    <property type="entry name" value="HAUS2"/>
    <property type="match status" value="1"/>
</dbReference>
<evidence type="ECO:0000313" key="2">
    <source>
        <dbReference type="Proteomes" id="UP000230750"/>
    </source>
</evidence>
<sequence length="210" mass="23808">MEEASSAFSNPWASEEPQTQALSNILRFAKGYGYKCDTDVGESKGLQQQLGSQAASLQMIDRLRQKTDQMKEINSISSSIQKRLMDKETRDITHQDILESKISTISSLNGHLQTILEKKQELTTRLQQPVIGDNLRVEAAYHDHVRELFPMITVHLARLNQNLETIQWSHDFKQTDDQLEESLNGIAGKLAQIQTGLQDIAQLRSTLQNF</sequence>
<reference evidence="1 2" key="1">
    <citation type="journal article" date="2017" name="PLoS Biol.">
        <title>The sea cucumber genome provides insights into morphological evolution and visceral regeneration.</title>
        <authorList>
            <person name="Zhang X."/>
            <person name="Sun L."/>
            <person name="Yuan J."/>
            <person name="Sun Y."/>
            <person name="Gao Y."/>
            <person name="Zhang L."/>
            <person name="Li S."/>
            <person name="Dai H."/>
            <person name="Hamel J.F."/>
            <person name="Liu C."/>
            <person name="Yu Y."/>
            <person name="Liu S."/>
            <person name="Lin W."/>
            <person name="Guo K."/>
            <person name="Jin S."/>
            <person name="Xu P."/>
            <person name="Storey K.B."/>
            <person name="Huan P."/>
            <person name="Zhang T."/>
            <person name="Zhou Y."/>
            <person name="Zhang J."/>
            <person name="Lin C."/>
            <person name="Li X."/>
            <person name="Xing L."/>
            <person name="Huo D."/>
            <person name="Sun M."/>
            <person name="Wang L."/>
            <person name="Mercier A."/>
            <person name="Li F."/>
            <person name="Yang H."/>
            <person name="Xiang J."/>
        </authorList>
    </citation>
    <scope>NUCLEOTIDE SEQUENCE [LARGE SCALE GENOMIC DNA]</scope>
    <source>
        <strain evidence="1">Shaxun</strain>
        <tissue evidence="1">Muscle</tissue>
    </source>
</reference>
<dbReference type="PANTHER" id="PTHR16039">
    <property type="entry name" value="HAUS AUGMIN-LIKE COMPLEX SUBUNIT 2"/>
    <property type="match status" value="1"/>
</dbReference>
<accession>A0A2G8KGX1</accession>
<dbReference type="InterPro" id="IPR028346">
    <property type="entry name" value="HAUS2"/>
</dbReference>
<dbReference type="OrthoDB" id="2436605at2759"/>
<dbReference type="STRING" id="307972.A0A2G8KGX1"/>
<dbReference type="AlphaFoldDB" id="A0A2G8KGX1"/>
<comment type="caution">
    <text evidence="1">The sequence shown here is derived from an EMBL/GenBank/DDBJ whole genome shotgun (WGS) entry which is preliminary data.</text>
</comment>
<dbReference type="InterPro" id="IPR026242">
    <property type="entry name" value="HAUS2_metazoa"/>
</dbReference>
<dbReference type="PANTHER" id="PTHR16039:SF1">
    <property type="entry name" value="HAUS AUGMIN-LIKE COMPLEX SUBUNIT 2"/>
    <property type="match status" value="1"/>
</dbReference>
<gene>
    <name evidence="1" type="ORF">BSL78_15903</name>
</gene>
<name>A0A2G8KGX1_STIJA</name>
<dbReference type="GO" id="GO:0070652">
    <property type="term" value="C:HAUS complex"/>
    <property type="evidence" value="ECO:0007669"/>
    <property type="project" value="InterPro"/>
</dbReference>
<dbReference type="GO" id="GO:0007098">
    <property type="term" value="P:centrosome cycle"/>
    <property type="evidence" value="ECO:0007669"/>
    <property type="project" value="InterPro"/>
</dbReference>
<protein>
    <recommendedName>
        <fullName evidence="3">HAUS augmin-like complex subunit 2</fullName>
    </recommendedName>
</protein>
<dbReference type="GO" id="GO:0005813">
    <property type="term" value="C:centrosome"/>
    <property type="evidence" value="ECO:0007669"/>
    <property type="project" value="TreeGrafter"/>
</dbReference>
<organism evidence="1 2">
    <name type="scientific">Stichopus japonicus</name>
    <name type="common">Sea cucumber</name>
    <dbReference type="NCBI Taxonomy" id="307972"/>
    <lineage>
        <taxon>Eukaryota</taxon>
        <taxon>Metazoa</taxon>
        <taxon>Echinodermata</taxon>
        <taxon>Eleutherozoa</taxon>
        <taxon>Echinozoa</taxon>
        <taxon>Holothuroidea</taxon>
        <taxon>Aspidochirotacea</taxon>
        <taxon>Aspidochirotida</taxon>
        <taxon>Stichopodidae</taxon>
        <taxon>Apostichopus</taxon>
    </lineage>
</organism>
<evidence type="ECO:0000313" key="1">
    <source>
        <dbReference type="EMBL" id="PIK47215.1"/>
    </source>
</evidence>
<proteinExistence type="predicted"/>
<evidence type="ECO:0008006" key="3">
    <source>
        <dbReference type="Google" id="ProtNLM"/>
    </source>
</evidence>
<dbReference type="GO" id="GO:0051225">
    <property type="term" value="P:spindle assembly"/>
    <property type="evidence" value="ECO:0007669"/>
    <property type="project" value="InterPro"/>
</dbReference>
<dbReference type="Proteomes" id="UP000230750">
    <property type="component" value="Unassembled WGS sequence"/>
</dbReference>
<keyword evidence="2" id="KW-1185">Reference proteome</keyword>